<evidence type="ECO:0000256" key="1">
    <source>
        <dbReference type="SAM" id="Phobius"/>
    </source>
</evidence>
<protein>
    <recommendedName>
        <fullName evidence="2">Heparan-alpha-glucosaminide N-acetyltransferase catalytic domain-containing protein</fullName>
    </recommendedName>
</protein>
<dbReference type="Pfam" id="PF07786">
    <property type="entry name" value="HGSNAT_cat"/>
    <property type="match status" value="1"/>
</dbReference>
<dbReference type="AlphaFoldDB" id="A0A1H7TDY0"/>
<feature type="transmembrane region" description="Helical" evidence="1">
    <location>
        <begin position="119"/>
        <end position="138"/>
    </location>
</feature>
<feature type="transmembrane region" description="Helical" evidence="1">
    <location>
        <begin position="92"/>
        <end position="112"/>
    </location>
</feature>
<dbReference type="STRING" id="641665.GCA_002104455_02078"/>
<dbReference type="OrthoDB" id="9807591at2"/>
<reference evidence="4" key="1">
    <citation type="submission" date="2016-10" db="EMBL/GenBank/DDBJ databases">
        <authorList>
            <person name="Varghese N."/>
            <person name="Submissions S."/>
        </authorList>
    </citation>
    <scope>NUCLEOTIDE SEQUENCE [LARGE SCALE GENOMIC DNA]</scope>
    <source>
        <strain evidence="4">CGMCC 1.9127</strain>
    </source>
</reference>
<name>A0A1H7TDY0_9GAMM</name>
<evidence type="ECO:0000313" key="3">
    <source>
        <dbReference type="EMBL" id="SEL82898.1"/>
    </source>
</evidence>
<feature type="transmembrane region" description="Helical" evidence="1">
    <location>
        <begin position="7"/>
        <end position="25"/>
    </location>
</feature>
<feature type="domain" description="Heparan-alpha-glucosaminide N-acetyltransferase catalytic" evidence="2">
    <location>
        <begin position="1"/>
        <end position="206"/>
    </location>
</feature>
<sequence>MRATAIILMVAFHFVWDLNYFGYIRTDIPNGFFWKELRAIIVSLFLFSVGASLVYSYQGGISAKKLAWRTVKISSAALLVTLSSLFTLPEHWIYFGILHFIAVATLLLVWLVGKPKLALLLSLFIFSAYIAIEIPWNWPFSYIEQYISKHPSDLVTLFPWLALPLLGIWAANFRIFRLAPANQHAINPYLTLLSQHSLLIYLLHQPLLFAGFSAIEWINCKRPVIST</sequence>
<evidence type="ECO:0000259" key="2">
    <source>
        <dbReference type="Pfam" id="PF07786"/>
    </source>
</evidence>
<dbReference type="EMBL" id="FOBI01000024">
    <property type="protein sequence ID" value="SEL82898.1"/>
    <property type="molecule type" value="Genomic_DNA"/>
</dbReference>
<keyword evidence="1" id="KW-0812">Transmembrane</keyword>
<proteinExistence type="predicted"/>
<keyword evidence="1" id="KW-0472">Membrane</keyword>
<dbReference type="InterPro" id="IPR012429">
    <property type="entry name" value="HGSNAT_cat"/>
</dbReference>
<feature type="transmembrane region" description="Helical" evidence="1">
    <location>
        <begin position="37"/>
        <end position="57"/>
    </location>
</feature>
<feature type="transmembrane region" description="Helical" evidence="1">
    <location>
        <begin position="66"/>
        <end position="86"/>
    </location>
</feature>
<evidence type="ECO:0000313" key="4">
    <source>
        <dbReference type="Proteomes" id="UP000199297"/>
    </source>
</evidence>
<feature type="transmembrane region" description="Helical" evidence="1">
    <location>
        <begin position="158"/>
        <end position="177"/>
    </location>
</feature>
<organism evidence="3 4">
    <name type="scientific">Colwellia chukchiensis</name>
    <dbReference type="NCBI Taxonomy" id="641665"/>
    <lineage>
        <taxon>Bacteria</taxon>
        <taxon>Pseudomonadati</taxon>
        <taxon>Pseudomonadota</taxon>
        <taxon>Gammaproteobacteria</taxon>
        <taxon>Alteromonadales</taxon>
        <taxon>Colwelliaceae</taxon>
        <taxon>Colwellia</taxon>
    </lineage>
</organism>
<keyword evidence="1" id="KW-1133">Transmembrane helix</keyword>
<gene>
    <name evidence="3" type="ORF">SAMN05216262_12438</name>
</gene>
<dbReference type="Proteomes" id="UP000199297">
    <property type="component" value="Unassembled WGS sequence"/>
</dbReference>
<accession>A0A1H7TDY0</accession>
<keyword evidence="4" id="KW-1185">Reference proteome</keyword>